<dbReference type="Pfam" id="PF25601">
    <property type="entry name" value="AAA_lid_14"/>
    <property type="match status" value="1"/>
</dbReference>
<dbReference type="SUPFAM" id="SSF46689">
    <property type="entry name" value="Homeodomain-like"/>
    <property type="match status" value="1"/>
</dbReference>
<sequence>MARPKLFFHLHQSAIEQALLSSDVAKKFLLAKSNHVESWIDQLNEVEANLAVIEVSTFNKQDYQRLLAIEELAEIDLLLLSDGEPNEYLDKAMLRGAGYHFRSPFNMDMIEETIADIYEDYTAQHANAQKIETSDLDQFGLLVGSSKPMRRLYRTVRKVSATESSVLLIGESGAGKELVANTVHLFSKRSEGPFLAINCGALSPELVDSELFGHVKGSFTGAHRDHDGVFEQARGGTLLLDEVTEMPLEQQVKLLRVLESGEFRPVGSSKTRTADVRIVAATNRDPAEAIASQFIREDLYFRLSQFPINVPPLRNRAGDIVGLAKHFLAYRNAKEQQAKQVSDAALEVLNNHNWPGNVRELKHVIERAFILADEVILPEHLILDDTSETTSSSDEISVPTGVPLHEIERVAIEQTLLENDGNKSDTAAQLGISVKTLYNKLEKYQDGE</sequence>
<evidence type="ECO:0000313" key="6">
    <source>
        <dbReference type="EMBL" id="MBC3765339.1"/>
    </source>
</evidence>
<dbReference type="RefSeq" id="WP_186505812.1">
    <property type="nucleotide sequence ID" value="NZ_JACNEP010000003.1"/>
</dbReference>
<dbReference type="Gene3D" id="3.40.50.300">
    <property type="entry name" value="P-loop containing nucleotide triphosphate hydrolases"/>
    <property type="match status" value="1"/>
</dbReference>
<dbReference type="InterPro" id="IPR002197">
    <property type="entry name" value="HTH_Fis"/>
</dbReference>
<dbReference type="Gene3D" id="1.10.10.60">
    <property type="entry name" value="Homeodomain-like"/>
    <property type="match status" value="1"/>
</dbReference>
<gene>
    <name evidence="6" type="ORF">H8B19_05590</name>
</gene>
<dbReference type="EMBL" id="JACNEP010000003">
    <property type="protein sequence ID" value="MBC3765339.1"/>
    <property type="molecule type" value="Genomic_DNA"/>
</dbReference>
<keyword evidence="2" id="KW-0067">ATP-binding</keyword>
<reference evidence="6" key="1">
    <citation type="journal article" date="2018" name="Int. J. Syst. Evol. Microbiol.">
        <title>Neptunicella marina gen. nov., sp. nov., isolated from surface seawater.</title>
        <authorList>
            <person name="Liu X."/>
            <person name="Lai Q."/>
            <person name="Du Y."/>
            <person name="Zhang X."/>
            <person name="Liu Z."/>
            <person name="Sun F."/>
            <person name="Shao Z."/>
        </authorList>
    </citation>
    <scope>NUCLEOTIDE SEQUENCE</scope>
    <source>
        <strain evidence="6">S27-2</strain>
    </source>
</reference>
<evidence type="ECO:0000259" key="5">
    <source>
        <dbReference type="PROSITE" id="PS50045"/>
    </source>
</evidence>
<reference evidence="6" key="2">
    <citation type="submission" date="2020-08" db="EMBL/GenBank/DDBJ databases">
        <authorList>
            <person name="Lai Q."/>
        </authorList>
    </citation>
    <scope>NUCLEOTIDE SEQUENCE</scope>
    <source>
        <strain evidence="6">S27-2</strain>
    </source>
</reference>
<organism evidence="6 7">
    <name type="scientific">Neptunicella marina</name>
    <dbReference type="NCBI Taxonomy" id="2125989"/>
    <lineage>
        <taxon>Bacteria</taxon>
        <taxon>Pseudomonadati</taxon>
        <taxon>Pseudomonadota</taxon>
        <taxon>Gammaproteobacteria</taxon>
        <taxon>Alteromonadales</taxon>
        <taxon>Alteromonadaceae</taxon>
        <taxon>Neptunicella</taxon>
    </lineage>
</organism>
<dbReference type="Pfam" id="PF02954">
    <property type="entry name" value="HTH_8"/>
    <property type="match status" value="1"/>
</dbReference>
<dbReference type="GO" id="GO:0043565">
    <property type="term" value="F:sequence-specific DNA binding"/>
    <property type="evidence" value="ECO:0007669"/>
    <property type="project" value="InterPro"/>
</dbReference>
<dbReference type="PROSITE" id="PS50045">
    <property type="entry name" value="SIGMA54_INTERACT_4"/>
    <property type="match status" value="1"/>
</dbReference>
<dbReference type="CDD" id="cd00009">
    <property type="entry name" value="AAA"/>
    <property type="match status" value="1"/>
</dbReference>
<dbReference type="SUPFAM" id="SSF52172">
    <property type="entry name" value="CheY-like"/>
    <property type="match status" value="1"/>
</dbReference>
<keyword evidence="4" id="KW-0804">Transcription</keyword>
<dbReference type="InterPro" id="IPR009057">
    <property type="entry name" value="Homeodomain-like_sf"/>
</dbReference>
<dbReference type="InterPro" id="IPR025944">
    <property type="entry name" value="Sigma_54_int_dom_CS"/>
</dbReference>
<dbReference type="Gene3D" id="1.10.8.60">
    <property type="match status" value="1"/>
</dbReference>
<dbReference type="FunFam" id="3.40.50.300:FF:000006">
    <property type="entry name" value="DNA-binding transcriptional regulator NtrC"/>
    <property type="match status" value="1"/>
</dbReference>
<keyword evidence="3" id="KW-0805">Transcription regulation</keyword>
<name>A0A8J6LWU6_9ALTE</name>
<evidence type="ECO:0000256" key="4">
    <source>
        <dbReference type="ARBA" id="ARBA00023163"/>
    </source>
</evidence>
<dbReference type="InterPro" id="IPR025662">
    <property type="entry name" value="Sigma_54_int_dom_ATP-bd_1"/>
</dbReference>
<dbReference type="InterPro" id="IPR058031">
    <property type="entry name" value="AAA_lid_NorR"/>
</dbReference>
<dbReference type="InterPro" id="IPR003593">
    <property type="entry name" value="AAA+_ATPase"/>
</dbReference>
<dbReference type="Proteomes" id="UP000601768">
    <property type="component" value="Unassembled WGS sequence"/>
</dbReference>
<feature type="domain" description="Sigma-54 factor interaction" evidence="5">
    <location>
        <begin position="142"/>
        <end position="370"/>
    </location>
</feature>
<evidence type="ECO:0000256" key="3">
    <source>
        <dbReference type="ARBA" id="ARBA00023015"/>
    </source>
</evidence>
<dbReference type="PANTHER" id="PTHR32071">
    <property type="entry name" value="TRANSCRIPTIONAL REGULATORY PROTEIN"/>
    <property type="match status" value="1"/>
</dbReference>
<dbReference type="PROSITE" id="PS00688">
    <property type="entry name" value="SIGMA54_INTERACT_3"/>
    <property type="match status" value="1"/>
</dbReference>
<dbReference type="SUPFAM" id="SSF52540">
    <property type="entry name" value="P-loop containing nucleoside triphosphate hydrolases"/>
    <property type="match status" value="1"/>
</dbReference>
<dbReference type="GO" id="GO:0006355">
    <property type="term" value="P:regulation of DNA-templated transcription"/>
    <property type="evidence" value="ECO:0007669"/>
    <property type="project" value="InterPro"/>
</dbReference>
<dbReference type="Pfam" id="PF00158">
    <property type="entry name" value="Sigma54_activat"/>
    <property type="match status" value="1"/>
</dbReference>
<dbReference type="PANTHER" id="PTHR32071:SF121">
    <property type="entry name" value="SIGMA L-DEPENDENT TRANSCRIPTIONAL REGULATOR YQIR-RELATED"/>
    <property type="match status" value="1"/>
</dbReference>
<dbReference type="InterPro" id="IPR002078">
    <property type="entry name" value="Sigma_54_int"/>
</dbReference>
<dbReference type="AlphaFoldDB" id="A0A8J6LWU6"/>
<evidence type="ECO:0000256" key="1">
    <source>
        <dbReference type="ARBA" id="ARBA00022741"/>
    </source>
</evidence>
<accession>A0A8J6LWU6</accession>
<dbReference type="InterPro" id="IPR027417">
    <property type="entry name" value="P-loop_NTPase"/>
</dbReference>
<proteinExistence type="predicted"/>
<dbReference type="SMART" id="SM00382">
    <property type="entry name" value="AAA"/>
    <property type="match status" value="1"/>
</dbReference>
<keyword evidence="1" id="KW-0547">Nucleotide-binding</keyword>
<keyword evidence="7" id="KW-1185">Reference proteome</keyword>
<dbReference type="GO" id="GO:0005524">
    <property type="term" value="F:ATP binding"/>
    <property type="evidence" value="ECO:0007669"/>
    <property type="project" value="UniProtKB-KW"/>
</dbReference>
<protein>
    <submittedName>
        <fullName evidence="6">Sigma-54-dependent Fis family transcriptional regulator</fullName>
    </submittedName>
</protein>
<evidence type="ECO:0000313" key="7">
    <source>
        <dbReference type="Proteomes" id="UP000601768"/>
    </source>
</evidence>
<dbReference type="InterPro" id="IPR011006">
    <property type="entry name" value="CheY-like_superfamily"/>
</dbReference>
<evidence type="ECO:0000256" key="2">
    <source>
        <dbReference type="ARBA" id="ARBA00022840"/>
    </source>
</evidence>
<comment type="caution">
    <text evidence="6">The sequence shown here is derived from an EMBL/GenBank/DDBJ whole genome shotgun (WGS) entry which is preliminary data.</text>
</comment>
<dbReference type="PROSITE" id="PS00675">
    <property type="entry name" value="SIGMA54_INTERACT_1"/>
    <property type="match status" value="1"/>
</dbReference>